<dbReference type="Gramene" id="OBART11G10630.3">
    <property type="protein sequence ID" value="OBART11G10630.3"/>
    <property type="gene ID" value="OBART11G10630"/>
</dbReference>
<protein>
    <submittedName>
        <fullName evidence="1">Uncharacterized protein</fullName>
    </submittedName>
</protein>
<dbReference type="PaxDb" id="65489-OBART11G10630.3"/>
<organism evidence="1">
    <name type="scientific">Oryza barthii</name>
    <dbReference type="NCBI Taxonomy" id="65489"/>
    <lineage>
        <taxon>Eukaryota</taxon>
        <taxon>Viridiplantae</taxon>
        <taxon>Streptophyta</taxon>
        <taxon>Embryophyta</taxon>
        <taxon>Tracheophyta</taxon>
        <taxon>Spermatophyta</taxon>
        <taxon>Magnoliopsida</taxon>
        <taxon>Liliopsida</taxon>
        <taxon>Poales</taxon>
        <taxon>Poaceae</taxon>
        <taxon>BOP clade</taxon>
        <taxon>Oryzoideae</taxon>
        <taxon>Oryzeae</taxon>
        <taxon>Oryzinae</taxon>
        <taxon>Oryza</taxon>
    </lineage>
</organism>
<proteinExistence type="predicted"/>
<name>A0A0D3HKW8_9ORYZ</name>
<dbReference type="HOGENOM" id="CLU_2041614_0_0_1"/>
<keyword evidence="2" id="KW-1185">Reference proteome</keyword>
<evidence type="ECO:0000313" key="2">
    <source>
        <dbReference type="Proteomes" id="UP000026960"/>
    </source>
</evidence>
<reference evidence="1" key="1">
    <citation type="journal article" date="2009" name="Rice">
        <title>De Novo Next Generation Sequencing of Plant Genomes.</title>
        <authorList>
            <person name="Rounsley S."/>
            <person name="Marri P.R."/>
            <person name="Yu Y."/>
            <person name="He R."/>
            <person name="Sisneros N."/>
            <person name="Goicoechea J.L."/>
            <person name="Lee S.J."/>
            <person name="Angelova A."/>
            <person name="Kudrna D."/>
            <person name="Luo M."/>
            <person name="Affourtit J."/>
            <person name="Desany B."/>
            <person name="Knight J."/>
            <person name="Niazi F."/>
            <person name="Egholm M."/>
            <person name="Wing R.A."/>
        </authorList>
    </citation>
    <scope>NUCLEOTIDE SEQUENCE [LARGE SCALE GENOMIC DNA]</scope>
    <source>
        <strain evidence="1">cv. IRGC 105608</strain>
    </source>
</reference>
<dbReference type="Proteomes" id="UP000026960">
    <property type="component" value="Chromosome 11"/>
</dbReference>
<sequence length="132" mass="14852">MPCLLALEHLALDPAGSVPRRLVLTNGVTAAAIITVTDLFSQVGFLYLLTRSAESIWANDRPNTKEHKTPDLFFKMTQLDEDVMTIVKFDDYAHQTLQANHLFGNLVNHISGYIQGSNDFDYSEHFTLQKVI</sequence>
<dbReference type="AlphaFoldDB" id="A0A0D3HKW8"/>
<dbReference type="EnsemblPlants" id="OBART11G10630.3">
    <property type="protein sequence ID" value="OBART11G10630.3"/>
    <property type="gene ID" value="OBART11G10630"/>
</dbReference>
<evidence type="ECO:0000313" key="1">
    <source>
        <dbReference type="EnsemblPlants" id="OBART11G10630.3"/>
    </source>
</evidence>
<reference evidence="1" key="2">
    <citation type="submission" date="2015-03" db="UniProtKB">
        <authorList>
            <consortium name="EnsemblPlants"/>
        </authorList>
    </citation>
    <scope>IDENTIFICATION</scope>
</reference>
<accession>A0A0D3HKW8</accession>